<evidence type="ECO:0000313" key="7">
    <source>
        <dbReference type="Proteomes" id="UP001589789"/>
    </source>
</evidence>
<comment type="caution">
    <text evidence="6">The sequence shown here is derived from an EMBL/GenBank/DDBJ whole genome shotgun (WGS) entry which is preliminary data.</text>
</comment>
<dbReference type="InterPro" id="IPR000086">
    <property type="entry name" value="NUDIX_hydrolase_dom"/>
</dbReference>
<sequence length="165" mass="18345">MPGKVLRGGGLQFAAVPLRQDGYRLRVMLLTSRDTGRWVLPKGWAEQGLTGPEVAAKEAFEEAGLRGEVQAGPFGTYRYRKCMSRGRVIPCRVEVFAMWVDQVLEDWPERSQRAREWFSPREAARKVQEDGLRLLLEGLAYGTLLVPKGGEGAAARMPKAQEGEG</sequence>
<organism evidence="6 7">
    <name type="scientific">Muricoccus vinaceus</name>
    <dbReference type="NCBI Taxonomy" id="424704"/>
    <lineage>
        <taxon>Bacteria</taxon>
        <taxon>Pseudomonadati</taxon>
        <taxon>Pseudomonadota</taxon>
        <taxon>Alphaproteobacteria</taxon>
        <taxon>Acetobacterales</taxon>
        <taxon>Roseomonadaceae</taxon>
        <taxon>Muricoccus</taxon>
    </lineage>
</organism>
<dbReference type="RefSeq" id="WP_377056926.1">
    <property type="nucleotide sequence ID" value="NZ_JBHLVZ010000113.1"/>
</dbReference>
<proteinExistence type="predicted"/>
<feature type="domain" description="Nudix hydrolase" evidence="5">
    <location>
        <begin position="8"/>
        <end position="140"/>
    </location>
</feature>
<gene>
    <name evidence="6" type="ORF">ACFFIC_28705</name>
</gene>
<reference evidence="6 7" key="1">
    <citation type="submission" date="2024-09" db="EMBL/GenBank/DDBJ databases">
        <authorList>
            <person name="Sun Q."/>
            <person name="Mori K."/>
        </authorList>
    </citation>
    <scope>NUCLEOTIDE SEQUENCE [LARGE SCALE GENOMIC DNA]</scope>
    <source>
        <strain evidence="6 7">CCM 7468</strain>
    </source>
</reference>
<name>A0ABV6J1Q8_9PROT</name>
<dbReference type="PANTHER" id="PTHR12629">
    <property type="entry name" value="DIPHOSPHOINOSITOL POLYPHOSPHATE PHOSPHOHYDROLASE"/>
    <property type="match status" value="1"/>
</dbReference>
<dbReference type="Proteomes" id="UP001589789">
    <property type="component" value="Unassembled WGS sequence"/>
</dbReference>
<evidence type="ECO:0000259" key="5">
    <source>
        <dbReference type="PROSITE" id="PS51462"/>
    </source>
</evidence>
<evidence type="ECO:0000256" key="2">
    <source>
        <dbReference type="ARBA" id="ARBA00022723"/>
    </source>
</evidence>
<keyword evidence="2" id="KW-0479">Metal-binding</keyword>
<keyword evidence="3 6" id="KW-0378">Hydrolase</keyword>
<evidence type="ECO:0000256" key="3">
    <source>
        <dbReference type="ARBA" id="ARBA00022801"/>
    </source>
</evidence>
<dbReference type="GO" id="GO:0016787">
    <property type="term" value="F:hydrolase activity"/>
    <property type="evidence" value="ECO:0007669"/>
    <property type="project" value="UniProtKB-KW"/>
</dbReference>
<dbReference type="CDD" id="cd04666">
    <property type="entry name" value="NUDIX_DIPP2_like_Nudt4"/>
    <property type="match status" value="1"/>
</dbReference>
<accession>A0ABV6J1Q8</accession>
<dbReference type="EMBL" id="JBHLVZ010000113">
    <property type="protein sequence ID" value="MFC0389497.1"/>
    <property type="molecule type" value="Genomic_DNA"/>
</dbReference>
<evidence type="ECO:0000256" key="1">
    <source>
        <dbReference type="ARBA" id="ARBA00001946"/>
    </source>
</evidence>
<dbReference type="InterPro" id="IPR047198">
    <property type="entry name" value="DDP-like_NUDIX"/>
</dbReference>
<dbReference type="Pfam" id="PF00293">
    <property type="entry name" value="NUDIX"/>
    <property type="match status" value="1"/>
</dbReference>
<dbReference type="PANTHER" id="PTHR12629:SF0">
    <property type="entry name" value="DIPHOSPHOINOSITOL-POLYPHOSPHATE DIPHOSPHATASE"/>
    <property type="match status" value="1"/>
</dbReference>
<keyword evidence="7" id="KW-1185">Reference proteome</keyword>
<protein>
    <submittedName>
        <fullName evidence="6">NUDIX hydrolase</fullName>
    </submittedName>
</protein>
<dbReference type="InterPro" id="IPR015797">
    <property type="entry name" value="NUDIX_hydrolase-like_dom_sf"/>
</dbReference>
<evidence type="ECO:0000313" key="6">
    <source>
        <dbReference type="EMBL" id="MFC0389497.1"/>
    </source>
</evidence>
<dbReference type="SUPFAM" id="SSF55811">
    <property type="entry name" value="Nudix"/>
    <property type="match status" value="1"/>
</dbReference>
<comment type="cofactor">
    <cofactor evidence="1">
        <name>Mg(2+)</name>
        <dbReference type="ChEBI" id="CHEBI:18420"/>
    </cofactor>
</comment>
<keyword evidence="4" id="KW-0460">Magnesium</keyword>
<evidence type="ECO:0000256" key="4">
    <source>
        <dbReference type="ARBA" id="ARBA00022842"/>
    </source>
</evidence>
<dbReference type="PROSITE" id="PS51462">
    <property type="entry name" value="NUDIX"/>
    <property type="match status" value="1"/>
</dbReference>
<dbReference type="Gene3D" id="3.90.79.10">
    <property type="entry name" value="Nucleoside Triphosphate Pyrophosphohydrolase"/>
    <property type="match status" value="1"/>
</dbReference>